<sequence>MSTSYERFLDVPESAGFLVVNVLIKDVTNLNPTSRKMHRNCTHSLYWNLDLCSSSPSGKAHLSREYSSYQEIKPWSDPIDDSPVLPKTSRDPA</sequence>
<reference evidence="2 3" key="1">
    <citation type="journal article" date="2020" name="Fungal Divers.">
        <title>Resolving the Mortierellaceae phylogeny through synthesis of multi-gene phylogenetics and phylogenomics.</title>
        <authorList>
            <person name="Vandepol N."/>
            <person name="Liber J."/>
            <person name="Desiro A."/>
            <person name="Na H."/>
            <person name="Kennedy M."/>
            <person name="Barry K."/>
            <person name="Grigoriev I.V."/>
            <person name="Miller A.N."/>
            <person name="O'Donnell K."/>
            <person name="Stajich J.E."/>
            <person name="Bonito G."/>
        </authorList>
    </citation>
    <scope>NUCLEOTIDE SEQUENCE [LARGE SCALE GENOMIC DNA]</scope>
    <source>
        <strain evidence="2 3">AD045</strain>
    </source>
</reference>
<dbReference type="Proteomes" id="UP001194696">
    <property type="component" value="Unassembled WGS sequence"/>
</dbReference>
<gene>
    <name evidence="2" type="ORF">BGZ96_009811</name>
</gene>
<feature type="region of interest" description="Disordered" evidence="1">
    <location>
        <begin position="73"/>
        <end position="93"/>
    </location>
</feature>
<evidence type="ECO:0000256" key="1">
    <source>
        <dbReference type="SAM" id="MobiDB-lite"/>
    </source>
</evidence>
<protein>
    <submittedName>
        <fullName evidence="2">Uncharacterized protein</fullName>
    </submittedName>
</protein>
<name>A0ABQ7JWC3_9FUNG</name>
<organism evidence="2 3">
    <name type="scientific">Linnemannia gamsii</name>
    <dbReference type="NCBI Taxonomy" id="64522"/>
    <lineage>
        <taxon>Eukaryota</taxon>
        <taxon>Fungi</taxon>
        <taxon>Fungi incertae sedis</taxon>
        <taxon>Mucoromycota</taxon>
        <taxon>Mortierellomycotina</taxon>
        <taxon>Mortierellomycetes</taxon>
        <taxon>Mortierellales</taxon>
        <taxon>Mortierellaceae</taxon>
        <taxon>Linnemannia</taxon>
    </lineage>
</organism>
<comment type="caution">
    <text evidence="2">The sequence shown here is derived from an EMBL/GenBank/DDBJ whole genome shotgun (WGS) entry which is preliminary data.</text>
</comment>
<dbReference type="EMBL" id="JAAAIM010000609">
    <property type="protein sequence ID" value="KAG0286024.1"/>
    <property type="molecule type" value="Genomic_DNA"/>
</dbReference>
<keyword evidence="3" id="KW-1185">Reference proteome</keyword>
<accession>A0ABQ7JWC3</accession>
<evidence type="ECO:0000313" key="3">
    <source>
        <dbReference type="Proteomes" id="UP001194696"/>
    </source>
</evidence>
<evidence type="ECO:0000313" key="2">
    <source>
        <dbReference type="EMBL" id="KAG0286024.1"/>
    </source>
</evidence>
<proteinExistence type="predicted"/>